<evidence type="ECO:0000256" key="1">
    <source>
        <dbReference type="ARBA" id="ARBA00002860"/>
    </source>
</evidence>
<dbReference type="GO" id="GO:0007517">
    <property type="term" value="P:muscle organ development"/>
    <property type="evidence" value="ECO:0007669"/>
    <property type="project" value="InterPro"/>
</dbReference>
<comment type="subunit">
    <text evidence="15">Cross-link to form 2 major subcomplexes: one consisting of SGCB, SGCD and SGCG and the other consisting of SGCB and SGCD. The association between SGCB and SGCG is particularly strong while SGCA is loosely associated with the other sarcoglycans.</text>
</comment>
<evidence type="ECO:0000256" key="12">
    <source>
        <dbReference type="ARBA" id="ARBA00023157"/>
    </source>
</evidence>
<comment type="subcellular location">
    <subcellularLocation>
        <location evidence="3">Cell membrane</location>
        <location evidence="3">Sarcolemma</location>
        <topology evidence="3">Single-pass type II membrane protein</topology>
    </subcellularLocation>
    <subcellularLocation>
        <location evidence="2">Cytoplasm</location>
        <location evidence="2">Cytoskeleton</location>
    </subcellularLocation>
</comment>
<keyword evidence="13" id="KW-0325">Glycoprotein</keyword>
<dbReference type="GO" id="GO:0042383">
    <property type="term" value="C:sarcolemma"/>
    <property type="evidence" value="ECO:0007669"/>
    <property type="project" value="UniProtKB-SubCell"/>
</dbReference>
<comment type="similarity">
    <text evidence="4">Belongs to the sarcoglycan beta/delta/gamma/zeta family.</text>
</comment>
<evidence type="ECO:0000313" key="18">
    <source>
        <dbReference type="WBParaSite" id="MBELARI_LOCUS9988"/>
    </source>
</evidence>
<keyword evidence="11 16" id="KW-0472">Membrane</keyword>
<dbReference type="GO" id="GO:0005856">
    <property type="term" value="C:cytoskeleton"/>
    <property type="evidence" value="ECO:0007669"/>
    <property type="project" value="UniProtKB-SubCell"/>
</dbReference>
<evidence type="ECO:0000313" key="17">
    <source>
        <dbReference type="Proteomes" id="UP000887575"/>
    </source>
</evidence>
<name>A0AAF3FRU8_9BILA</name>
<evidence type="ECO:0000256" key="10">
    <source>
        <dbReference type="ARBA" id="ARBA00022989"/>
    </source>
</evidence>
<evidence type="ECO:0000256" key="11">
    <source>
        <dbReference type="ARBA" id="ARBA00023136"/>
    </source>
</evidence>
<dbReference type="GO" id="GO:0016012">
    <property type="term" value="C:sarcoglycan complex"/>
    <property type="evidence" value="ECO:0007669"/>
    <property type="project" value="InterPro"/>
</dbReference>
<proteinExistence type="inferred from homology"/>
<dbReference type="InterPro" id="IPR027659">
    <property type="entry name" value="Sgcb"/>
</dbReference>
<keyword evidence="14" id="KW-0206">Cytoskeleton</keyword>
<protein>
    <recommendedName>
        <fullName evidence="5">Beta-sarcoglycan</fullName>
    </recommendedName>
</protein>
<dbReference type="Pfam" id="PF04790">
    <property type="entry name" value="Sarcoglycan_1"/>
    <property type="match status" value="1"/>
</dbReference>
<dbReference type="AlphaFoldDB" id="A0AAF3FRU8"/>
<sequence>MAQPTYVRSNSESTFRDGASSVKDESELHYAGLRRKKLCALIACLALMSIITIFLFVINLMIIRTLQMDQHGMRFLKFHSVWNTKTKEKEKVVQFSGTEIDLGEVVTLTGKVTGQLESDMDIQGSRVILQGGEIGSRLTLQETGCRIEGASNFQVISSRTGRPLFAAHQPLVSIDWRIKKLSAQKIVTNKIRSPVDESLSISVDNVSIRGNEAIRLEGNKINFSSPNSLGFNTSTDGSLHLHGRISIGNPQREFPLSQSPALSASVDAYRVCICSGGKSRLFIVPGNKPCMATFDIC</sequence>
<dbReference type="InterPro" id="IPR006875">
    <property type="entry name" value="Sarcoglycan"/>
</dbReference>
<evidence type="ECO:0000256" key="8">
    <source>
        <dbReference type="ARBA" id="ARBA00022692"/>
    </source>
</evidence>
<evidence type="ECO:0000256" key="7">
    <source>
        <dbReference type="ARBA" id="ARBA00022490"/>
    </source>
</evidence>
<evidence type="ECO:0000256" key="15">
    <source>
        <dbReference type="ARBA" id="ARBA00026041"/>
    </source>
</evidence>
<keyword evidence="8 16" id="KW-0812">Transmembrane</keyword>
<organism evidence="17 18">
    <name type="scientific">Mesorhabditis belari</name>
    <dbReference type="NCBI Taxonomy" id="2138241"/>
    <lineage>
        <taxon>Eukaryota</taxon>
        <taxon>Metazoa</taxon>
        <taxon>Ecdysozoa</taxon>
        <taxon>Nematoda</taxon>
        <taxon>Chromadorea</taxon>
        <taxon>Rhabditida</taxon>
        <taxon>Rhabditina</taxon>
        <taxon>Rhabditomorpha</taxon>
        <taxon>Rhabditoidea</taxon>
        <taxon>Rhabditidae</taxon>
        <taxon>Mesorhabditinae</taxon>
        <taxon>Mesorhabditis</taxon>
    </lineage>
</organism>
<dbReference type="PANTHER" id="PTHR21142">
    <property type="entry name" value="SARCOGLYCANS"/>
    <property type="match status" value="1"/>
</dbReference>
<evidence type="ECO:0000256" key="13">
    <source>
        <dbReference type="ARBA" id="ARBA00023180"/>
    </source>
</evidence>
<accession>A0AAF3FRU8</accession>
<evidence type="ECO:0000256" key="5">
    <source>
        <dbReference type="ARBA" id="ARBA00015329"/>
    </source>
</evidence>
<comment type="function">
    <text evidence="1">Component of the sarcoglycan complex, a subcomplex of the dystrophin-glycoprotein complex which forms a link between the F-actin cytoskeleton and the extracellular matrix.</text>
</comment>
<evidence type="ECO:0000256" key="9">
    <source>
        <dbReference type="ARBA" id="ARBA00022968"/>
    </source>
</evidence>
<reference evidence="18" key="1">
    <citation type="submission" date="2024-02" db="UniProtKB">
        <authorList>
            <consortium name="WormBaseParasite"/>
        </authorList>
    </citation>
    <scope>IDENTIFICATION</scope>
</reference>
<evidence type="ECO:0000256" key="2">
    <source>
        <dbReference type="ARBA" id="ARBA00004245"/>
    </source>
</evidence>
<dbReference type="PANTHER" id="PTHR21142:SF2">
    <property type="entry name" value="BETA-SARCOGLYCAN"/>
    <property type="match status" value="1"/>
</dbReference>
<keyword evidence="12" id="KW-1015">Disulfide bond</keyword>
<evidence type="ECO:0000256" key="14">
    <source>
        <dbReference type="ARBA" id="ARBA00023212"/>
    </source>
</evidence>
<keyword evidence="17" id="KW-1185">Reference proteome</keyword>
<keyword evidence="6" id="KW-1003">Cell membrane</keyword>
<evidence type="ECO:0000256" key="16">
    <source>
        <dbReference type="SAM" id="Phobius"/>
    </source>
</evidence>
<keyword evidence="9" id="KW-0735">Signal-anchor</keyword>
<feature type="transmembrane region" description="Helical" evidence="16">
    <location>
        <begin position="38"/>
        <end position="63"/>
    </location>
</feature>
<dbReference type="Proteomes" id="UP000887575">
    <property type="component" value="Unassembled WGS sequence"/>
</dbReference>
<evidence type="ECO:0000256" key="4">
    <source>
        <dbReference type="ARBA" id="ARBA00007574"/>
    </source>
</evidence>
<evidence type="ECO:0000256" key="3">
    <source>
        <dbReference type="ARBA" id="ARBA00004274"/>
    </source>
</evidence>
<evidence type="ECO:0000256" key="6">
    <source>
        <dbReference type="ARBA" id="ARBA00022475"/>
    </source>
</evidence>
<keyword evidence="10 16" id="KW-1133">Transmembrane helix</keyword>
<dbReference type="WBParaSite" id="MBELARI_LOCUS9988">
    <property type="protein sequence ID" value="MBELARI_LOCUS9988"/>
    <property type="gene ID" value="MBELARI_LOCUS9988"/>
</dbReference>
<keyword evidence="7" id="KW-0963">Cytoplasm</keyword>